<reference evidence="3" key="1">
    <citation type="submission" date="2024-05" db="EMBL/GenBank/DDBJ databases">
        <title>Whole genome shotgun sequence of Streptomyces hygroscopicus NBRC 113678.</title>
        <authorList>
            <person name="Komaki H."/>
            <person name="Tamura T."/>
        </authorList>
    </citation>
    <scope>NUCLEOTIDE SEQUENCE</scope>
    <source>
        <strain evidence="3">N11-34</strain>
    </source>
</reference>
<dbReference type="Pfam" id="PF13581">
    <property type="entry name" value="HATPase_c_2"/>
    <property type="match status" value="1"/>
</dbReference>
<keyword evidence="1" id="KW-0418">Kinase</keyword>
<protein>
    <recommendedName>
        <fullName evidence="2">Histidine kinase/HSP90-like ATPase domain-containing protein</fullName>
    </recommendedName>
</protein>
<dbReference type="SUPFAM" id="SSF55874">
    <property type="entry name" value="ATPase domain of HSP90 chaperone/DNA topoisomerase II/histidine kinase"/>
    <property type="match status" value="1"/>
</dbReference>
<dbReference type="RefSeq" id="WP_236258091.1">
    <property type="nucleotide sequence ID" value="NZ_BNEK01000005.1"/>
</dbReference>
<accession>A0ABQ3U400</accession>
<dbReference type="CDD" id="cd16936">
    <property type="entry name" value="HATPase_RsbW-like"/>
    <property type="match status" value="1"/>
</dbReference>
<keyword evidence="1" id="KW-0723">Serine/threonine-protein kinase</keyword>
<proteinExistence type="predicted"/>
<organism evidence="3 4">
    <name type="scientific">Streptomyces hygroscopicus</name>
    <dbReference type="NCBI Taxonomy" id="1912"/>
    <lineage>
        <taxon>Bacteria</taxon>
        <taxon>Bacillati</taxon>
        <taxon>Actinomycetota</taxon>
        <taxon>Actinomycetes</taxon>
        <taxon>Kitasatosporales</taxon>
        <taxon>Streptomycetaceae</taxon>
        <taxon>Streptomyces</taxon>
        <taxon>Streptomyces violaceusniger group</taxon>
    </lineage>
</organism>
<sequence length="144" mass="15420">MGAPVHLERPHRYTLTAPALPTSPRLCRDFVRGVFTASGLNELADAAALCTSELVTNVHRHGKGDVRMAASVQHDRVRVTVHDDSPELPSPRRAMGNETNGRGLFLVTALSDLCGMTIDEPANGTGKSVWFEFNLPSAKASGTA</sequence>
<dbReference type="Gene3D" id="3.30.565.10">
    <property type="entry name" value="Histidine kinase-like ATPase, C-terminal domain"/>
    <property type="match status" value="1"/>
</dbReference>
<comment type="caution">
    <text evidence="3">The sequence shown here is derived from an EMBL/GenBank/DDBJ whole genome shotgun (WGS) entry which is preliminary data.</text>
</comment>
<evidence type="ECO:0000259" key="2">
    <source>
        <dbReference type="Pfam" id="PF13581"/>
    </source>
</evidence>
<dbReference type="InterPro" id="IPR036890">
    <property type="entry name" value="HATPase_C_sf"/>
</dbReference>
<dbReference type="InterPro" id="IPR050267">
    <property type="entry name" value="Anti-sigma-factor_SerPK"/>
</dbReference>
<dbReference type="Proteomes" id="UP001054854">
    <property type="component" value="Unassembled WGS sequence"/>
</dbReference>
<name>A0ABQ3U400_STRHY</name>
<evidence type="ECO:0000256" key="1">
    <source>
        <dbReference type="ARBA" id="ARBA00022527"/>
    </source>
</evidence>
<evidence type="ECO:0000313" key="3">
    <source>
        <dbReference type="EMBL" id="GHJ30340.1"/>
    </source>
</evidence>
<gene>
    <name evidence="3" type="ORF">TPA0910_47730</name>
</gene>
<keyword evidence="1" id="KW-0808">Transferase</keyword>
<keyword evidence="4" id="KW-1185">Reference proteome</keyword>
<dbReference type="PANTHER" id="PTHR35526">
    <property type="entry name" value="ANTI-SIGMA-F FACTOR RSBW-RELATED"/>
    <property type="match status" value="1"/>
</dbReference>
<dbReference type="InterPro" id="IPR003594">
    <property type="entry name" value="HATPase_dom"/>
</dbReference>
<dbReference type="EMBL" id="BNEK01000005">
    <property type="protein sequence ID" value="GHJ30340.1"/>
    <property type="molecule type" value="Genomic_DNA"/>
</dbReference>
<feature type="domain" description="Histidine kinase/HSP90-like ATPase" evidence="2">
    <location>
        <begin position="18"/>
        <end position="131"/>
    </location>
</feature>
<dbReference type="PANTHER" id="PTHR35526:SF3">
    <property type="entry name" value="ANTI-SIGMA-F FACTOR RSBW"/>
    <property type="match status" value="1"/>
</dbReference>
<evidence type="ECO:0000313" key="4">
    <source>
        <dbReference type="Proteomes" id="UP001054854"/>
    </source>
</evidence>